<feature type="domain" description="C-type lectin" evidence="1">
    <location>
        <begin position="8"/>
        <end position="61"/>
    </location>
</feature>
<dbReference type="WBParaSite" id="DME_0000034501-mRNA-1">
    <property type="protein sequence ID" value="DME_0000034501-mRNA-1"/>
    <property type="gene ID" value="DME_0000034501"/>
</dbReference>
<keyword evidence="4" id="KW-1185">Reference proteome</keyword>
<dbReference type="InterPro" id="IPR016187">
    <property type="entry name" value="CTDL_fold"/>
</dbReference>
<dbReference type="AlphaFoldDB" id="A0A0N4U181"/>
<reference evidence="2 4" key="2">
    <citation type="submission" date="2018-11" db="EMBL/GenBank/DDBJ databases">
        <authorList>
            <consortium name="Pathogen Informatics"/>
        </authorList>
    </citation>
    <scope>NUCLEOTIDE SEQUENCE [LARGE SCALE GENOMIC DNA]</scope>
</reference>
<dbReference type="InterPro" id="IPR001304">
    <property type="entry name" value="C-type_lectin-like"/>
</dbReference>
<dbReference type="PROSITE" id="PS50041">
    <property type="entry name" value="C_TYPE_LECTIN_2"/>
    <property type="match status" value="1"/>
</dbReference>
<organism evidence="3 5">
    <name type="scientific">Dracunculus medinensis</name>
    <name type="common">Guinea worm</name>
    <dbReference type="NCBI Taxonomy" id="318479"/>
    <lineage>
        <taxon>Eukaryota</taxon>
        <taxon>Metazoa</taxon>
        <taxon>Ecdysozoa</taxon>
        <taxon>Nematoda</taxon>
        <taxon>Chromadorea</taxon>
        <taxon>Rhabditida</taxon>
        <taxon>Spirurina</taxon>
        <taxon>Dracunculoidea</taxon>
        <taxon>Dracunculidae</taxon>
        <taxon>Dracunculus</taxon>
    </lineage>
</organism>
<proteinExistence type="predicted"/>
<dbReference type="Proteomes" id="UP000038040">
    <property type="component" value="Unplaced"/>
</dbReference>
<reference evidence="5" key="1">
    <citation type="submission" date="2017-02" db="UniProtKB">
        <authorList>
            <consortium name="WormBaseParasite"/>
        </authorList>
    </citation>
    <scope>IDENTIFICATION</scope>
</reference>
<dbReference type="InterPro" id="IPR050111">
    <property type="entry name" value="C-type_lectin/snaclec_domain"/>
</dbReference>
<name>A0A0N4U181_DRAME</name>
<evidence type="ECO:0000313" key="4">
    <source>
        <dbReference type="Proteomes" id="UP000274756"/>
    </source>
</evidence>
<dbReference type="Gene3D" id="3.10.100.10">
    <property type="entry name" value="Mannose-Binding Protein A, subunit A"/>
    <property type="match status" value="1"/>
</dbReference>
<evidence type="ECO:0000313" key="3">
    <source>
        <dbReference type="Proteomes" id="UP000038040"/>
    </source>
</evidence>
<sequence>MVGNATHWIGLRKVKGNFQWFNGKRYRFAYWKPGEPNEGDAASCVATNAITGQWLDSTCNKVTDKRGIVCEKHALV</sequence>
<dbReference type="OrthoDB" id="5860166at2759"/>
<evidence type="ECO:0000313" key="5">
    <source>
        <dbReference type="WBParaSite" id="DME_0000034501-mRNA-1"/>
    </source>
</evidence>
<dbReference type="EMBL" id="UYYG01001150">
    <property type="protein sequence ID" value="VDN54732.1"/>
    <property type="molecule type" value="Genomic_DNA"/>
</dbReference>
<evidence type="ECO:0000313" key="2">
    <source>
        <dbReference type="EMBL" id="VDN54732.1"/>
    </source>
</evidence>
<dbReference type="Proteomes" id="UP000274756">
    <property type="component" value="Unassembled WGS sequence"/>
</dbReference>
<protein>
    <submittedName>
        <fullName evidence="5">C-type lectin domain-containing protein</fullName>
    </submittedName>
</protein>
<dbReference type="PANTHER" id="PTHR22803">
    <property type="entry name" value="MANNOSE, PHOSPHOLIPASE, LECTIN RECEPTOR RELATED"/>
    <property type="match status" value="1"/>
</dbReference>
<dbReference type="Pfam" id="PF00059">
    <property type="entry name" value="Lectin_C"/>
    <property type="match status" value="1"/>
</dbReference>
<gene>
    <name evidence="2" type="ORF">DME_LOCUS4705</name>
</gene>
<accession>A0A0N4U181</accession>
<evidence type="ECO:0000259" key="1">
    <source>
        <dbReference type="PROSITE" id="PS50041"/>
    </source>
</evidence>
<dbReference type="InterPro" id="IPR016186">
    <property type="entry name" value="C-type_lectin-like/link_sf"/>
</dbReference>
<dbReference type="SUPFAM" id="SSF56436">
    <property type="entry name" value="C-type lectin-like"/>
    <property type="match status" value="1"/>
</dbReference>
<dbReference type="CDD" id="cd00037">
    <property type="entry name" value="CLECT"/>
    <property type="match status" value="1"/>
</dbReference>